<reference evidence="8" key="2">
    <citation type="submission" date="2024-06" db="EMBL/GenBank/DDBJ databases">
        <title>Caproicibacterium argilliputei sp. nov, a novel caproic acid producing anaerobic bacterium isolated from pit mud.</title>
        <authorList>
            <person name="Xia S."/>
        </authorList>
    </citation>
    <scope>NUCLEOTIDE SEQUENCE</scope>
    <source>
        <strain evidence="8">ZCY20-5</strain>
    </source>
</reference>
<keyword evidence="4 6" id="KW-0255">Endonuclease</keyword>
<evidence type="ECO:0000256" key="6">
    <source>
        <dbReference type="HAMAP-Rule" id="MF_01468"/>
    </source>
</evidence>
<dbReference type="GO" id="GO:0004525">
    <property type="term" value="F:ribonuclease III activity"/>
    <property type="evidence" value="ECO:0007669"/>
    <property type="project" value="InterPro"/>
</dbReference>
<keyword evidence="2 6" id="KW-0698">rRNA processing</keyword>
<keyword evidence="6" id="KW-0694">RNA-binding</keyword>
<dbReference type="InterPro" id="IPR036389">
    <property type="entry name" value="RNase_III_sf"/>
</dbReference>
<keyword evidence="1 6" id="KW-0690">Ribosome biogenesis</keyword>
<dbReference type="Gene3D" id="1.10.1520.10">
    <property type="entry name" value="Ribonuclease III domain"/>
    <property type="match status" value="1"/>
</dbReference>
<comment type="subcellular location">
    <subcellularLocation>
        <location evidence="6">Cytoplasm</location>
    </subcellularLocation>
</comment>
<gene>
    <name evidence="6" type="primary">mrnC</name>
    <name evidence="8" type="ORF">PXC00_05500</name>
</gene>
<dbReference type="PANTHER" id="PTHR34276">
    <property type="entry name" value="MINI-RIBONUCLEASE 3"/>
    <property type="match status" value="1"/>
</dbReference>
<keyword evidence="3 6" id="KW-0540">Nuclease</keyword>
<dbReference type="Pfam" id="PF00636">
    <property type="entry name" value="Ribonuclease_3"/>
    <property type="match status" value="1"/>
</dbReference>
<dbReference type="KEGG" id="carl:PXC00_05500"/>
<keyword evidence="6" id="KW-0963">Cytoplasm</keyword>
<dbReference type="EMBL" id="CP135996">
    <property type="protein sequence ID" value="WOC33324.1"/>
    <property type="molecule type" value="Genomic_DNA"/>
</dbReference>
<comment type="function">
    <text evidence="6">Involved in correct processing of both the 5' and 3' ends of 23S rRNA precursor. Processes 30S rRNA precursor transcript even in absence of ribonuclease 3 (Rnc); Rnc processes 30S rRNA into smaller rRNA precursors.</text>
</comment>
<dbReference type="HAMAP" id="MF_01468">
    <property type="entry name" value="RNase_Mini_III"/>
    <property type="match status" value="1"/>
</dbReference>
<name>A0AA97DBE1_9FIRM</name>
<evidence type="ECO:0000313" key="9">
    <source>
        <dbReference type="Proteomes" id="UP001300604"/>
    </source>
</evidence>
<feature type="domain" description="RNase III" evidence="7">
    <location>
        <begin position="18"/>
        <end position="115"/>
    </location>
</feature>
<feature type="active site" evidence="6">
    <location>
        <position position="24"/>
    </location>
</feature>
<dbReference type="Proteomes" id="UP001300604">
    <property type="component" value="Chromosome"/>
</dbReference>
<dbReference type="GO" id="GO:0006364">
    <property type="term" value="P:rRNA processing"/>
    <property type="evidence" value="ECO:0007669"/>
    <property type="project" value="UniProtKB-UniRule"/>
</dbReference>
<organism evidence="8 9">
    <name type="scientific">Caproicibacterium argilliputei</name>
    <dbReference type="NCBI Taxonomy" id="3030016"/>
    <lineage>
        <taxon>Bacteria</taxon>
        <taxon>Bacillati</taxon>
        <taxon>Bacillota</taxon>
        <taxon>Clostridia</taxon>
        <taxon>Eubacteriales</taxon>
        <taxon>Oscillospiraceae</taxon>
        <taxon>Caproicibacterium</taxon>
    </lineage>
</organism>
<sequence length="134" mass="14965">MERFLEKPCDPKTLSPLTLAFVGDCVFELFVREKLVCDANQPVKALHRQSVQRVCCTAQAADCAVLQPLLTQEEIDVLHRGRNAHTNHLPKNASVAAYHAATGLECLFGYLYLQGKLERLRALFQVLDSEQAQA</sequence>
<evidence type="ECO:0000259" key="7">
    <source>
        <dbReference type="Pfam" id="PF00636"/>
    </source>
</evidence>
<dbReference type="PANTHER" id="PTHR34276:SF1">
    <property type="entry name" value="MINI-RIBONUCLEASE 3"/>
    <property type="match status" value="1"/>
</dbReference>
<dbReference type="RefSeq" id="WP_275845626.1">
    <property type="nucleotide sequence ID" value="NZ_CP135996.1"/>
</dbReference>
<dbReference type="InterPro" id="IPR008226">
    <property type="entry name" value="Mini3_fam"/>
</dbReference>
<evidence type="ECO:0000313" key="8">
    <source>
        <dbReference type="EMBL" id="WOC33324.1"/>
    </source>
</evidence>
<reference evidence="8" key="1">
    <citation type="submission" date="2023-09" db="EMBL/GenBank/DDBJ databases">
        <authorList>
            <person name="Zeng C."/>
        </authorList>
    </citation>
    <scope>NUCLEOTIDE SEQUENCE</scope>
    <source>
        <strain evidence="8">ZCY20-5</strain>
    </source>
</reference>
<keyword evidence="9" id="KW-1185">Reference proteome</keyword>
<dbReference type="AlphaFoldDB" id="A0AA97DBE1"/>
<dbReference type="SUPFAM" id="SSF69065">
    <property type="entry name" value="RNase III domain-like"/>
    <property type="match status" value="1"/>
</dbReference>
<dbReference type="EC" id="3.1.26.-" evidence="6"/>
<dbReference type="PIRSF" id="PIRSF005520">
    <property type="entry name" value="UCP005520"/>
    <property type="match status" value="1"/>
</dbReference>
<evidence type="ECO:0000256" key="2">
    <source>
        <dbReference type="ARBA" id="ARBA00022552"/>
    </source>
</evidence>
<evidence type="ECO:0000256" key="5">
    <source>
        <dbReference type="ARBA" id="ARBA00022801"/>
    </source>
</evidence>
<proteinExistence type="inferred from homology"/>
<comment type="subunit">
    <text evidence="6">Homodimer.</text>
</comment>
<dbReference type="GO" id="GO:0005737">
    <property type="term" value="C:cytoplasm"/>
    <property type="evidence" value="ECO:0007669"/>
    <property type="project" value="UniProtKB-SubCell"/>
</dbReference>
<evidence type="ECO:0000256" key="3">
    <source>
        <dbReference type="ARBA" id="ARBA00022722"/>
    </source>
</evidence>
<comment type="similarity">
    <text evidence="6">Belongs to the MrnC RNase family.</text>
</comment>
<dbReference type="GO" id="GO:0019843">
    <property type="term" value="F:rRNA binding"/>
    <property type="evidence" value="ECO:0007669"/>
    <property type="project" value="UniProtKB-UniRule"/>
</dbReference>
<keyword evidence="6" id="KW-0699">rRNA-binding</keyword>
<accession>A0AA97DBE1</accession>
<keyword evidence="6" id="KW-0460">Magnesium</keyword>
<comment type="cofactor">
    <cofactor evidence="6">
        <name>Mg(2+)</name>
        <dbReference type="ChEBI" id="CHEBI:18420"/>
    </cofactor>
</comment>
<evidence type="ECO:0000256" key="1">
    <source>
        <dbReference type="ARBA" id="ARBA00022517"/>
    </source>
</evidence>
<protein>
    <recommendedName>
        <fullName evidence="6">Mini-ribonuclease 3</fullName>
        <shortName evidence="6">Mini-3</shortName>
        <shortName evidence="6">Mini-RNase 3</shortName>
        <ecNumber evidence="6">3.1.26.-</ecNumber>
    </recommendedName>
    <alternativeName>
        <fullName evidence="6">Mini-RNase III</fullName>
        <shortName evidence="6">Mini-III</shortName>
    </alternativeName>
</protein>
<keyword evidence="5 6" id="KW-0378">Hydrolase</keyword>
<evidence type="ECO:0000256" key="4">
    <source>
        <dbReference type="ARBA" id="ARBA00022759"/>
    </source>
</evidence>
<dbReference type="InterPro" id="IPR000999">
    <property type="entry name" value="RNase_III_dom"/>
</dbReference>